<accession>A0A7W7RH98</accession>
<dbReference type="AlphaFoldDB" id="A0A7W7RH98"/>
<evidence type="ECO:0000256" key="1">
    <source>
        <dbReference type="SAM" id="MobiDB-lite"/>
    </source>
</evidence>
<proteinExistence type="predicted"/>
<feature type="region of interest" description="Disordered" evidence="1">
    <location>
        <begin position="89"/>
        <end position="111"/>
    </location>
</feature>
<evidence type="ECO:0000313" key="2">
    <source>
        <dbReference type="EMBL" id="MBB4931852.1"/>
    </source>
</evidence>
<keyword evidence="3" id="KW-1185">Reference proteome</keyword>
<dbReference type="Proteomes" id="UP000523007">
    <property type="component" value="Unassembled WGS sequence"/>
</dbReference>
<protein>
    <submittedName>
        <fullName evidence="2">Uncharacterized protein</fullName>
    </submittedName>
</protein>
<reference evidence="2 3" key="1">
    <citation type="submission" date="2020-08" db="EMBL/GenBank/DDBJ databases">
        <title>Sequencing the genomes of 1000 actinobacteria strains.</title>
        <authorList>
            <person name="Klenk H.-P."/>
        </authorList>
    </citation>
    <scope>NUCLEOTIDE SEQUENCE [LARGE SCALE GENOMIC DNA]</scope>
    <source>
        <strain evidence="2 3">DSM 102030</strain>
    </source>
</reference>
<sequence>MRYDVQAPEAGHNGEVAGVRFYRGSAVVDDSNRAALAYFRRRGYTVTPAEAGDAAEPEGPTKPAQGDNKAAWVAYIAATTDLSEAEAGDIKKDDLISLADEPTVSSEETDQ</sequence>
<dbReference type="EMBL" id="JACHJT010000001">
    <property type="protein sequence ID" value="MBB4931852.1"/>
    <property type="molecule type" value="Genomic_DNA"/>
</dbReference>
<name>A0A7W7RH98_9ACTN</name>
<dbReference type="RefSeq" id="WP_184578686.1">
    <property type="nucleotide sequence ID" value="NZ_JACHJT010000001.1"/>
</dbReference>
<comment type="caution">
    <text evidence="2">The sequence shown here is derived from an EMBL/GenBank/DDBJ whole genome shotgun (WGS) entry which is preliminary data.</text>
</comment>
<evidence type="ECO:0000313" key="3">
    <source>
        <dbReference type="Proteomes" id="UP000523007"/>
    </source>
</evidence>
<gene>
    <name evidence="2" type="ORF">F4561_002672</name>
</gene>
<organism evidence="2 3">
    <name type="scientific">Lipingzhangella halophila</name>
    <dbReference type="NCBI Taxonomy" id="1783352"/>
    <lineage>
        <taxon>Bacteria</taxon>
        <taxon>Bacillati</taxon>
        <taxon>Actinomycetota</taxon>
        <taxon>Actinomycetes</taxon>
        <taxon>Streptosporangiales</taxon>
        <taxon>Nocardiopsidaceae</taxon>
        <taxon>Lipingzhangella</taxon>
    </lineage>
</organism>